<dbReference type="WBParaSite" id="PS1159_v2.g2529.t1">
    <property type="protein sequence ID" value="PS1159_v2.g2529.t1"/>
    <property type="gene ID" value="PS1159_v2.g2529"/>
</dbReference>
<proteinExistence type="predicted"/>
<sequence length="382" mass="42194">MLFPNRVQLTNPDPKVRKVKTQRRKIGGDTDSVEETDNTLDSVKILAGIRPKPTRRIPPPQFVATLEEESDEENHQPHSSPISTSNSSRSSVGSSSPSTTEPQQSKKNDGIGELLNPAPKARKKPQRRRIVGFSSTEDEEDNTLENVKILAGIRPKQTRHIAAPAFETNSDDSTAEEVPPPSLQLSDTAITNENEDFVVPQISNIPLKSRGTSVASEEAAAKSSHPTKQELKQGKGGSSTSSTTNEEPQQSKKNDEHTPESESFVSMESSQNQARIADPVMDFDITLYGSDLREYLEDCRLHFFEVTDDQKRVYSHLASLTGSGRASSIEKATHIIVPPGNYSSTQMELLKEAVQGDREVVRSDWLIACVQRQAKLDTEEYT</sequence>
<organism evidence="1 2">
    <name type="scientific">Panagrolaimus sp. PS1159</name>
    <dbReference type="NCBI Taxonomy" id="55785"/>
    <lineage>
        <taxon>Eukaryota</taxon>
        <taxon>Metazoa</taxon>
        <taxon>Ecdysozoa</taxon>
        <taxon>Nematoda</taxon>
        <taxon>Chromadorea</taxon>
        <taxon>Rhabditida</taxon>
        <taxon>Tylenchina</taxon>
        <taxon>Panagrolaimomorpha</taxon>
        <taxon>Panagrolaimoidea</taxon>
        <taxon>Panagrolaimidae</taxon>
        <taxon>Panagrolaimus</taxon>
    </lineage>
</organism>
<name>A0AC35G7U0_9BILA</name>
<protein>
    <submittedName>
        <fullName evidence="2">BRCT domain-containing protein</fullName>
    </submittedName>
</protein>
<accession>A0AC35G7U0</accession>
<reference evidence="2" key="1">
    <citation type="submission" date="2022-11" db="UniProtKB">
        <authorList>
            <consortium name="WormBaseParasite"/>
        </authorList>
    </citation>
    <scope>IDENTIFICATION</scope>
</reference>
<evidence type="ECO:0000313" key="2">
    <source>
        <dbReference type="WBParaSite" id="PS1159_v2.g2529.t1"/>
    </source>
</evidence>
<dbReference type="Proteomes" id="UP000887580">
    <property type="component" value="Unplaced"/>
</dbReference>
<evidence type="ECO:0000313" key="1">
    <source>
        <dbReference type="Proteomes" id="UP000887580"/>
    </source>
</evidence>